<dbReference type="EMBL" id="CM000881">
    <property type="protein sequence ID" value="KQK02318.1"/>
    <property type="molecule type" value="Genomic_DNA"/>
</dbReference>
<dbReference type="RefSeq" id="XP_003565229.1">
    <property type="nucleotide sequence ID" value="XM_003565181.3"/>
</dbReference>
<proteinExistence type="predicted"/>
<evidence type="ECO:0000313" key="3">
    <source>
        <dbReference type="EnsemblPlants" id="KQK02318"/>
    </source>
</evidence>
<organism evidence="2">
    <name type="scientific">Brachypodium distachyon</name>
    <name type="common">Purple false brome</name>
    <name type="synonym">Trachynia distachya</name>
    <dbReference type="NCBI Taxonomy" id="15368"/>
    <lineage>
        <taxon>Eukaryota</taxon>
        <taxon>Viridiplantae</taxon>
        <taxon>Streptophyta</taxon>
        <taxon>Embryophyta</taxon>
        <taxon>Tracheophyta</taxon>
        <taxon>Spermatophyta</taxon>
        <taxon>Magnoliopsida</taxon>
        <taxon>Liliopsida</taxon>
        <taxon>Poales</taxon>
        <taxon>Poaceae</taxon>
        <taxon>BOP clade</taxon>
        <taxon>Pooideae</taxon>
        <taxon>Stipodae</taxon>
        <taxon>Brachypodieae</taxon>
        <taxon>Brachypodium</taxon>
    </lineage>
</organism>
<reference evidence="3" key="3">
    <citation type="submission" date="2018-08" db="UniProtKB">
        <authorList>
            <consortium name="EnsemblPlants"/>
        </authorList>
    </citation>
    <scope>IDENTIFICATION</scope>
    <source>
        <strain evidence="3">cv. Bd21</strain>
    </source>
</reference>
<dbReference type="HOGENOM" id="CLU_102346_0_0_1"/>
<reference evidence="2 3" key="1">
    <citation type="journal article" date="2010" name="Nature">
        <title>Genome sequencing and analysis of the model grass Brachypodium distachyon.</title>
        <authorList>
            <consortium name="International Brachypodium Initiative"/>
        </authorList>
    </citation>
    <scope>NUCLEOTIDE SEQUENCE [LARGE SCALE GENOMIC DNA]</scope>
    <source>
        <strain evidence="2">Bd21</strain>
        <strain evidence="3">cv. Bd21</strain>
    </source>
</reference>
<sequence length="265" mass="28877">MAGVDGKEELGIILMQAKCASHNIRHNRDRMLQLQLRLQEAPAPGDDDEAARRERLEEVVSGIVDVYFTGIEAGARYLGSCLTMAAENGARLALNPVFALMPDDKLFDALLAQKLPARPTTQVEAFSRVESAFYAVKLPQEHLLPRCVEHLVNIARPATAASEPPKKVSAKTGRRRRRRHGRAPSAPATVATNEPPQDSGTTVEERPRDTSGDMEQARAYLDRACTAVNLAIKHVDLAVMVISSFLDPKDVARFSDLADGGAFLG</sequence>
<evidence type="ECO:0000256" key="1">
    <source>
        <dbReference type="SAM" id="MobiDB-lite"/>
    </source>
</evidence>
<dbReference type="OMA" id="LTDKHAY"/>
<dbReference type="OrthoDB" id="662869at2759"/>
<feature type="compositionally biased region" description="Basic residues" evidence="1">
    <location>
        <begin position="168"/>
        <end position="182"/>
    </location>
</feature>
<dbReference type="GeneID" id="100832028"/>
<dbReference type="EnsemblPlants" id="KQK02318">
    <property type="protein sequence ID" value="KQK02318"/>
    <property type="gene ID" value="BRADI_2g00780v3"/>
</dbReference>
<evidence type="ECO:0000313" key="4">
    <source>
        <dbReference type="Proteomes" id="UP000008810"/>
    </source>
</evidence>
<gene>
    <name evidence="3" type="primary">LOC100832028</name>
    <name evidence="2" type="ORF">BRADI_2g00780v3</name>
</gene>
<protein>
    <submittedName>
        <fullName evidence="2 3">Uncharacterized protein</fullName>
    </submittedName>
</protein>
<reference evidence="2" key="2">
    <citation type="submission" date="2017-06" db="EMBL/GenBank/DDBJ databases">
        <title>WGS assembly of Brachypodium distachyon.</title>
        <authorList>
            <consortium name="The International Brachypodium Initiative"/>
            <person name="Lucas S."/>
            <person name="Harmon-Smith M."/>
            <person name="Lail K."/>
            <person name="Tice H."/>
            <person name="Grimwood J."/>
            <person name="Bruce D."/>
            <person name="Barry K."/>
            <person name="Shu S."/>
            <person name="Lindquist E."/>
            <person name="Wang M."/>
            <person name="Pitluck S."/>
            <person name="Vogel J.P."/>
            <person name="Garvin D.F."/>
            <person name="Mockler T.C."/>
            <person name="Schmutz J."/>
            <person name="Rokhsar D."/>
            <person name="Bevan M.W."/>
        </authorList>
    </citation>
    <scope>NUCLEOTIDE SEQUENCE</scope>
    <source>
        <strain evidence="2">Bd21</strain>
    </source>
</reference>
<dbReference type="eggNOG" id="ENOG502R4AK">
    <property type="taxonomic scope" value="Eukaryota"/>
</dbReference>
<name>I1HB77_BRADI</name>
<evidence type="ECO:0000313" key="2">
    <source>
        <dbReference type="EMBL" id="KQK02318.1"/>
    </source>
</evidence>
<feature type="region of interest" description="Disordered" evidence="1">
    <location>
        <begin position="158"/>
        <end position="215"/>
    </location>
</feature>
<accession>I1HB77</accession>
<dbReference type="AlphaFoldDB" id="I1HB77"/>
<keyword evidence="4" id="KW-1185">Reference proteome</keyword>
<dbReference type="Proteomes" id="UP000008810">
    <property type="component" value="Chromosome 2"/>
</dbReference>
<dbReference type="KEGG" id="bdi:100832028"/>
<feature type="compositionally biased region" description="Polar residues" evidence="1">
    <location>
        <begin position="190"/>
        <end position="202"/>
    </location>
</feature>
<dbReference type="Gramene" id="KQK02318">
    <property type="protein sequence ID" value="KQK02318"/>
    <property type="gene ID" value="BRADI_2g00780v3"/>
</dbReference>